<sequence length="271" mass="28283">MFRILAVAYPELDGYLRASQQTQGEAPEVGQCPTGEGEDSCRQSRSQGPRGSVESAVTPPKVGKGQKKAPRSGKSSTAEKAAIIPAAQDATASPSVTGQETITRVSAQEGSTIVTGQETTARVSAQEGSTIITGQETTARRAPAATAPLGNEGPPWHTPLHRAAPAGTPVFKVSALLPGLLASGSAAEERKTAEREKQEGEDDGESRAVSSICSSWAEVTAPSADYSPEEEPKKPVVPSRDEGDNLREAGCECQPRFRRSVADAGAWGFRG</sequence>
<gene>
    <name evidence="2" type="ORF">NDU88_004430</name>
</gene>
<proteinExistence type="predicted"/>
<accession>A0AAV7RI85</accession>
<feature type="compositionally biased region" description="Low complexity" evidence="1">
    <location>
        <begin position="78"/>
        <end position="92"/>
    </location>
</feature>
<evidence type="ECO:0000313" key="2">
    <source>
        <dbReference type="EMBL" id="KAJ1151650.1"/>
    </source>
</evidence>
<reference evidence="2" key="1">
    <citation type="journal article" date="2022" name="bioRxiv">
        <title>Sequencing and chromosome-scale assembly of the giantPleurodeles waltlgenome.</title>
        <authorList>
            <person name="Brown T."/>
            <person name="Elewa A."/>
            <person name="Iarovenko S."/>
            <person name="Subramanian E."/>
            <person name="Araus A.J."/>
            <person name="Petzold A."/>
            <person name="Susuki M."/>
            <person name="Suzuki K.-i.T."/>
            <person name="Hayashi T."/>
            <person name="Toyoda A."/>
            <person name="Oliveira C."/>
            <person name="Osipova E."/>
            <person name="Leigh N.D."/>
            <person name="Simon A."/>
            <person name="Yun M.H."/>
        </authorList>
    </citation>
    <scope>NUCLEOTIDE SEQUENCE</scope>
    <source>
        <strain evidence="2">20211129_DDA</strain>
        <tissue evidence="2">Liver</tissue>
    </source>
</reference>
<keyword evidence="3" id="KW-1185">Reference proteome</keyword>
<feature type="region of interest" description="Disordered" evidence="1">
    <location>
        <begin position="19"/>
        <end position="164"/>
    </location>
</feature>
<dbReference type="AlphaFoldDB" id="A0AAV7RI85"/>
<protein>
    <submittedName>
        <fullName evidence="2">Uncharacterized protein</fullName>
    </submittedName>
</protein>
<feature type="compositionally biased region" description="Basic and acidic residues" evidence="1">
    <location>
        <begin position="187"/>
        <end position="198"/>
    </location>
</feature>
<comment type="caution">
    <text evidence="2">The sequence shown here is derived from an EMBL/GenBank/DDBJ whole genome shotgun (WGS) entry which is preliminary data.</text>
</comment>
<feature type="compositionally biased region" description="Polar residues" evidence="1">
    <location>
        <begin position="93"/>
        <end position="136"/>
    </location>
</feature>
<organism evidence="2 3">
    <name type="scientific">Pleurodeles waltl</name>
    <name type="common">Iberian ribbed newt</name>
    <dbReference type="NCBI Taxonomy" id="8319"/>
    <lineage>
        <taxon>Eukaryota</taxon>
        <taxon>Metazoa</taxon>
        <taxon>Chordata</taxon>
        <taxon>Craniata</taxon>
        <taxon>Vertebrata</taxon>
        <taxon>Euteleostomi</taxon>
        <taxon>Amphibia</taxon>
        <taxon>Batrachia</taxon>
        <taxon>Caudata</taxon>
        <taxon>Salamandroidea</taxon>
        <taxon>Salamandridae</taxon>
        <taxon>Pleurodelinae</taxon>
        <taxon>Pleurodeles</taxon>
    </lineage>
</organism>
<evidence type="ECO:0000256" key="1">
    <source>
        <dbReference type="SAM" id="MobiDB-lite"/>
    </source>
</evidence>
<dbReference type="Proteomes" id="UP001066276">
    <property type="component" value="Chromosome 5"/>
</dbReference>
<feature type="region of interest" description="Disordered" evidence="1">
    <location>
        <begin position="182"/>
        <end position="250"/>
    </location>
</feature>
<evidence type="ECO:0000313" key="3">
    <source>
        <dbReference type="Proteomes" id="UP001066276"/>
    </source>
</evidence>
<dbReference type="EMBL" id="JANPWB010000009">
    <property type="protein sequence ID" value="KAJ1151650.1"/>
    <property type="molecule type" value="Genomic_DNA"/>
</dbReference>
<feature type="compositionally biased region" description="Basic and acidic residues" evidence="1">
    <location>
        <begin position="230"/>
        <end position="250"/>
    </location>
</feature>
<name>A0AAV7RI85_PLEWA</name>